<evidence type="ECO:0000313" key="11">
    <source>
        <dbReference type="EMBL" id="CAD5224658.1"/>
    </source>
</evidence>
<evidence type="ECO:0000256" key="4">
    <source>
        <dbReference type="ARBA" id="ARBA00022729"/>
    </source>
</evidence>
<dbReference type="GO" id="GO:0005615">
    <property type="term" value="C:extracellular space"/>
    <property type="evidence" value="ECO:0007669"/>
    <property type="project" value="TreeGrafter"/>
</dbReference>
<gene>
    <name evidence="11" type="ORF">BOKJ2_LOCUS11189</name>
</gene>
<dbReference type="SUPFAM" id="SSF57501">
    <property type="entry name" value="Cystine-knot cytokines"/>
    <property type="match status" value="1"/>
</dbReference>
<dbReference type="SMART" id="SM00204">
    <property type="entry name" value="TGFB"/>
    <property type="match status" value="1"/>
</dbReference>
<feature type="chain" id="PRO_5035595386" description="TGF-beta family profile domain-containing protein" evidence="9">
    <location>
        <begin position="18"/>
        <end position="371"/>
    </location>
</feature>
<evidence type="ECO:0000313" key="12">
    <source>
        <dbReference type="Proteomes" id="UP000614601"/>
    </source>
</evidence>
<evidence type="ECO:0000256" key="1">
    <source>
        <dbReference type="ARBA" id="ARBA00004613"/>
    </source>
</evidence>
<dbReference type="PROSITE" id="PS51362">
    <property type="entry name" value="TGF_BETA_2"/>
    <property type="match status" value="1"/>
</dbReference>
<dbReference type="CDD" id="cd13761">
    <property type="entry name" value="TGF_beta_BMP5_like"/>
    <property type="match status" value="1"/>
</dbReference>
<feature type="domain" description="TGF-beta family profile" evidence="10">
    <location>
        <begin position="235"/>
        <end position="371"/>
    </location>
</feature>
<dbReference type="PROSITE" id="PS00250">
    <property type="entry name" value="TGF_BETA_1"/>
    <property type="match status" value="1"/>
</dbReference>
<keyword evidence="4 9" id="KW-0732">Signal</keyword>
<name>A0A811L962_9BILA</name>
<keyword evidence="3" id="KW-0964">Secreted</keyword>
<dbReference type="Gene3D" id="2.10.90.10">
    <property type="entry name" value="Cystine-knot cytokines"/>
    <property type="match status" value="1"/>
</dbReference>
<accession>A0A811L962</accession>
<dbReference type="InterPro" id="IPR015615">
    <property type="entry name" value="TGF-beta-rel"/>
</dbReference>
<dbReference type="GO" id="GO:0005125">
    <property type="term" value="F:cytokine activity"/>
    <property type="evidence" value="ECO:0007669"/>
    <property type="project" value="TreeGrafter"/>
</dbReference>
<evidence type="ECO:0000256" key="9">
    <source>
        <dbReference type="SAM" id="SignalP"/>
    </source>
</evidence>
<dbReference type="GO" id="GO:0008083">
    <property type="term" value="F:growth factor activity"/>
    <property type="evidence" value="ECO:0007669"/>
    <property type="project" value="UniProtKB-KW"/>
</dbReference>
<dbReference type="Proteomes" id="UP000783686">
    <property type="component" value="Unassembled WGS sequence"/>
</dbReference>
<keyword evidence="5 8" id="KW-0339">Growth factor</keyword>
<proteinExistence type="inferred from homology"/>
<keyword evidence="6" id="KW-1015">Disulfide bond</keyword>
<evidence type="ECO:0000256" key="8">
    <source>
        <dbReference type="RuleBase" id="RU000354"/>
    </source>
</evidence>
<organism evidence="11 12">
    <name type="scientific">Bursaphelenchus okinawaensis</name>
    <dbReference type="NCBI Taxonomy" id="465554"/>
    <lineage>
        <taxon>Eukaryota</taxon>
        <taxon>Metazoa</taxon>
        <taxon>Ecdysozoa</taxon>
        <taxon>Nematoda</taxon>
        <taxon>Chromadorea</taxon>
        <taxon>Rhabditida</taxon>
        <taxon>Tylenchina</taxon>
        <taxon>Tylenchomorpha</taxon>
        <taxon>Aphelenchoidea</taxon>
        <taxon>Aphelenchoididae</taxon>
        <taxon>Bursaphelenchus</taxon>
    </lineage>
</organism>
<dbReference type="InterPro" id="IPR001839">
    <property type="entry name" value="TGF-b_C"/>
</dbReference>
<comment type="caution">
    <text evidence="11">The sequence shown here is derived from an EMBL/GenBank/DDBJ whole genome shotgun (WGS) entry which is preliminary data.</text>
</comment>
<keyword evidence="7" id="KW-0325">Glycoprotein</keyword>
<dbReference type="InterPro" id="IPR017948">
    <property type="entry name" value="TGFb_CS"/>
</dbReference>
<keyword evidence="12" id="KW-1185">Reference proteome</keyword>
<dbReference type="InterPro" id="IPR029034">
    <property type="entry name" value="Cystine-knot_cytokine"/>
</dbReference>
<evidence type="ECO:0000256" key="2">
    <source>
        <dbReference type="ARBA" id="ARBA00006656"/>
    </source>
</evidence>
<protein>
    <recommendedName>
        <fullName evidence="10">TGF-beta family profile domain-containing protein</fullName>
    </recommendedName>
</protein>
<sequence length="371" mass="43315">MRFFFIFLLIYLFKCEEFYVYELSKQSTAFLIDLEQAQVFQSQILLLLGLERPSNDVRSKDEIVLKFMASLYRVTDEIQNVDFMFDSRNIEEEIFASDTIISFVPTEVDIIVKDDLNVTELTFEVNKDKNLEIFAGIYYIVLEKELKDIEFVTIHYTHKRKHYCSTRRLKQDSDENVMFASFNGTNLFTEWFGEHEVDKRIVLQLHGHDIKEDDLSSIHFFGVGFFFTDGFVAKRQKRNIDLENQPDFSHKPESSFLSLTLPMGNSRSKCLLKSLYVDFKDLGWDSWVIAPSGYQADYCEGECSFPLDADVFPSNHAVVQSLLHLIDDKSTQPAECAATEMREQSILFMNNQNNIVMKKYQNMRVNRCGCR</sequence>
<evidence type="ECO:0000256" key="3">
    <source>
        <dbReference type="ARBA" id="ARBA00022525"/>
    </source>
</evidence>
<dbReference type="AlphaFoldDB" id="A0A811L962"/>
<feature type="signal peptide" evidence="9">
    <location>
        <begin position="1"/>
        <end position="17"/>
    </location>
</feature>
<evidence type="ECO:0000256" key="5">
    <source>
        <dbReference type="ARBA" id="ARBA00023030"/>
    </source>
</evidence>
<comment type="subcellular location">
    <subcellularLocation>
        <location evidence="1">Secreted</location>
    </subcellularLocation>
</comment>
<evidence type="ECO:0000256" key="6">
    <source>
        <dbReference type="ARBA" id="ARBA00023157"/>
    </source>
</evidence>
<dbReference type="Gene3D" id="2.60.120.970">
    <property type="match status" value="1"/>
</dbReference>
<comment type="similarity">
    <text evidence="2 8">Belongs to the TGF-beta family.</text>
</comment>
<dbReference type="FunFam" id="2.10.90.10:FF:000001">
    <property type="entry name" value="Bone morphogenetic protein 4"/>
    <property type="match status" value="1"/>
</dbReference>
<evidence type="ECO:0000259" key="10">
    <source>
        <dbReference type="PROSITE" id="PS51362"/>
    </source>
</evidence>
<dbReference type="EMBL" id="CAJFDH010000005">
    <property type="protein sequence ID" value="CAD5224658.1"/>
    <property type="molecule type" value="Genomic_DNA"/>
</dbReference>
<dbReference type="PANTHER" id="PTHR11848">
    <property type="entry name" value="TGF-BETA FAMILY"/>
    <property type="match status" value="1"/>
</dbReference>
<dbReference type="PANTHER" id="PTHR11848:SF310">
    <property type="entry name" value="PROTEIN 60A-RELATED"/>
    <property type="match status" value="1"/>
</dbReference>
<evidence type="ECO:0000256" key="7">
    <source>
        <dbReference type="ARBA" id="ARBA00023180"/>
    </source>
</evidence>
<reference evidence="11" key="1">
    <citation type="submission" date="2020-09" db="EMBL/GenBank/DDBJ databases">
        <authorList>
            <person name="Kikuchi T."/>
        </authorList>
    </citation>
    <scope>NUCLEOTIDE SEQUENCE</scope>
    <source>
        <strain evidence="11">SH1</strain>
    </source>
</reference>
<dbReference type="Proteomes" id="UP000614601">
    <property type="component" value="Unassembled WGS sequence"/>
</dbReference>
<dbReference type="OrthoDB" id="5987191at2759"/>
<dbReference type="Pfam" id="PF00019">
    <property type="entry name" value="TGF_beta"/>
    <property type="match status" value="1"/>
</dbReference>
<dbReference type="EMBL" id="CAJFCW020000005">
    <property type="protein sequence ID" value="CAG9120066.1"/>
    <property type="molecule type" value="Genomic_DNA"/>
</dbReference>